<keyword evidence="3" id="KW-1185">Reference proteome</keyword>
<name>A0ABS0XXB1_9HYPH</name>
<evidence type="ECO:0000313" key="2">
    <source>
        <dbReference type="EMBL" id="MBJ6124689.1"/>
    </source>
</evidence>
<keyword evidence="2" id="KW-0378">Hydrolase</keyword>
<dbReference type="InterPro" id="IPR000639">
    <property type="entry name" value="Epox_hydrolase-like"/>
</dbReference>
<dbReference type="PRINTS" id="PR00412">
    <property type="entry name" value="EPOXHYDRLASE"/>
</dbReference>
<feature type="domain" description="AB hydrolase-1" evidence="1">
    <location>
        <begin position="26"/>
        <end position="273"/>
    </location>
</feature>
<dbReference type="PANTHER" id="PTHR43798">
    <property type="entry name" value="MONOACYLGLYCEROL LIPASE"/>
    <property type="match status" value="1"/>
</dbReference>
<dbReference type="InterPro" id="IPR000073">
    <property type="entry name" value="AB_hydrolase_1"/>
</dbReference>
<dbReference type="Pfam" id="PF00561">
    <property type="entry name" value="Abhydrolase_1"/>
    <property type="match status" value="1"/>
</dbReference>
<evidence type="ECO:0000259" key="1">
    <source>
        <dbReference type="Pfam" id="PF00561"/>
    </source>
</evidence>
<evidence type="ECO:0000313" key="3">
    <source>
        <dbReference type="Proteomes" id="UP000620670"/>
    </source>
</evidence>
<comment type="caution">
    <text evidence="2">The sequence shown here is derived from an EMBL/GenBank/DDBJ whole genome shotgun (WGS) entry which is preliminary data.</text>
</comment>
<dbReference type="PRINTS" id="PR00111">
    <property type="entry name" value="ABHYDROLASE"/>
</dbReference>
<gene>
    <name evidence="2" type="ORF">JAO75_04635</name>
</gene>
<proteinExistence type="predicted"/>
<dbReference type="RefSeq" id="WP_199047078.1">
    <property type="nucleotide sequence ID" value="NZ_JAELXT010000003.1"/>
</dbReference>
<dbReference type="SUPFAM" id="SSF53474">
    <property type="entry name" value="alpha/beta-Hydrolases"/>
    <property type="match status" value="1"/>
</dbReference>
<sequence>MFETFTHRRIETSEAVINLRAGGNGPPVLLLHGHPQTHVMWHKVAPKLADRYTVVCADLRGYGDSSKPPTTEDHAPYSKRAMARDQVELMQALGFERFAVVGHDRGGRCAYRMALDYPERIVALSVLDIIPTAEHFQRTDMAFAMGYWHWFFLAQPHPLPERLIASDPDAFYLRRGRSMFDEEALAEYRRCYTDTDTIHAMCEDYRAGATIDMRLDEEDRKAGRRIMCPVQALWGRRNGLDQWYDVPAVWRDWADDVEGHAIDCGHYLAEEAPEDTLAALAPFLDGAFARMQI</sequence>
<dbReference type="PANTHER" id="PTHR43798:SF33">
    <property type="entry name" value="HYDROLASE, PUTATIVE (AFU_ORTHOLOGUE AFUA_2G14860)-RELATED"/>
    <property type="match status" value="1"/>
</dbReference>
<reference evidence="3" key="1">
    <citation type="submission" date="2020-12" db="EMBL/GenBank/DDBJ databases">
        <title>Hymenobacter sp.</title>
        <authorList>
            <person name="Kim M.K."/>
        </authorList>
    </citation>
    <scope>NUCLEOTIDE SEQUENCE [LARGE SCALE GENOMIC DNA]</scope>
    <source>
        <strain evidence="3">BT325</strain>
    </source>
</reference>
<protein>
    <submittedName>
        <fullName evidence="2">Alpha/beta hydrolase</fullName>
    </submittedName>
</protein>
<dbReference type="InterPro" id="IPR050266">
    <property type="entry name" value="AB_hydrolase_sf"/>
</dbReference>
<accession>A0ABS0XXB1</accession>
<dbReference type="GO" id="GO:0016787">
    <property type="term" value="F:hydrolase activity"/>
    <property type="evidence" value="ECO:0007669"/>
    <property type="project" value="UniProtKB-KW"/>
</dbReference>
<dbReference type="InterPro" id="IPR029058">
    <property type="entry name" value="AB_hydrolase_fold"/>
</dbReference>
<organism evidence="2 3">
    <name type="scientific">Microvirga splendida</name>
    <dbReference type="NCBI Taxonomy" id="2795727"/>
    <lineage>
        <taxon>Bacteria</taxon>
        <taxon>Pseudomonadati</taxon>
        <taxon>Pseudomonadota</taxon>
        <taxon>Alphaproteobacteria</taxon>
        <taxon>Hyphomicrobiales</taxon>
        <taxon>Methylobacteriaceae</taxon>
        <taxon>Microvirga</taxon>
    </lineage>
</organism>
<dbReference type="Gene3D" id="3.40.50.1820">
    <property type="entry name" value="alpha/beta hydrolase"/>
    <property type="match status" value="1"/>
</dbReference>
<dbReference type="EMBL" id="JAELXT010000003">
    <property type="protein sequence ID" value="MBJ6124689.1"/>
    <property type="molecule type" value="Genomic_DNA"/>
</dbReference>
<dbReference type="Proteomes" id="UP000620670">
    <property type="component" value="Unassembled WGS sequence"/>
</dbReference>